<feature type="domain" description="EGF-like" evidence="5">
    <location>
        <begin position="87"/>
        <end position="114"/>
    </location>
</feature>
<name>A0A3M7RQR7_BRAPC</name>
<dbReference type="SUPFAM" id="SSF57196">
    <property type="entry name" value="EGF/Laminin"/>
    <property type="match status" value="1"/>
</dbReference>
<dbReference type="AlphaFoldDB" id="A0A3M7RQR7"/>
<proteinExistence type="predicted"/>
<dbReference type="PROSITE" id="PS00022">
    <property type="entry name" value="EGF_1"/>
    <property type="match status" value="1"/>
</dbReference>
<reference evidence="6 7" key="1">
    <citation type="journal article" date="2018" name="Sci. Rep.">
        <title>Genomic signatures of local adaptation to the degree of environmental predictability in rotifers.</title>
        <authorList>
            <person name="Franch-Gras L."/>
            <person name="Hahn C."/>
            <person name="Garcia-Roger E.M."/>
            <person name="Carmona M.J."/>
            <person name="Serra M."/>
            <person name="Gomez A."/>
        </authorList>
    </citation>
    <scope>NUCLEOTIDE SEQUENCE [LARGE SCALE GENOMIC DNA]</scope>
    <source>
        <strain evidence="6">HYR1</strain>
    </source>
</reference>
<evidence type="ECO:0000256" key="2">
    <source>
        <dbReference type="ARBA" id="ARBA00022737"/>
    </source>
</evidence>
<feature type="domain" description="EGF-like" evidence="5">
    <location>
        <begin position="46"/>
        <end position="85"/>
    </location>
</feature>
<dbReference type="PROSITE" id="PS50026">
    <property type="entry name" value="EGF_3"/>
    <property type="match status" value="2"/>
</dbReference>
<feature type="disulfide bond" evidence="4">
    <location>
        <begin position="50"/>
        <end position="60"/>
    </location>
</feature>
<keyword evidence="3 4" id="KW-1015">Disulfide bond</keyword>
<keyword evidence="1 4" id="KW-0245">EGF-like domain</keyword>
<keyword evidence="2" id="KW-0677">Repeat</keyword>
<dbReference type="Proteomes" id="UP000276133">
    <property type="component" value="Unassembled WGS sequence"/>
</dbReference>
<dbReference type="PANTHER" id="PTHR24049">
    <property type="entry name" value="CRUMBS FAMILY MEMBER"/>
    <property type="match status" value="1"/>
</dbReference>
<comment type="caution">
    <text evidence="4">Lacks conserved residue(s) required for the propagation of feature annotation.</text>
</comment>
<evidence type="ECO:0000256" key="4">
    <source>
        <dbReference type="PROSITE-ProRule" id="PRU00076"/>
    </source>
</evidence>
<comment type="caution">
    <text evidence="6">The sequence shown here is derived from an EMBL/GenBank/DDBJ whole genome shotgun (WGS) entry which is preliminary data.</text>
</comment>
<feature type="disulfide bond" evidence="4">
    <location>
        <begin position="75"/>
        <end position="84"/>
    </location>
</feature>
<dbReference type="OrthoDB" id="6725842at2759"/>
<evidence type="ECO:0000313" key="7">
    <source>
        <dbReference type="Proteomes" id="UP000276133"/>
    </source>
</evidence>
<organism evidence="6 7">
    <name type="scientific">Brachionus plicatilis</name>
    <name type="common">Marine rotifer</name>
    <name type="synonym">Brachionus muelleri</name>
    <dbReference type="NCBI Taxonomy" id="10195"/>
    <lineage>
        <taxon>Eukaryota</taxon>
        <taxon>Metazoa</taxon>
        <taxon>Spiralia</taxon>
        <taxon>Gnathifera</taxon>
        <taxon>Rotifera</taxon>
        <taxon>Eurotatoria</taxon>
        <taxon>Monogononta</taxon>
        <taxon>Pseudotrocha</taxon>
        <taxon>Ploima</taxon>
        <taxon>Brachionidae</taxon>
        <taxon>Brachionus</taxon>
    </lineage>
</organism>
<sequence>MYYFEKTDTVNFKSDESISEPFEEETLPLNDLPIETINIILSSDIDIADCLSNCSNRGHCVLLEEQEPEKFSCSCEAHFGGNKCQFDLRPCSSNPCLNNGTCKEVLNNTTSKTK</sequence>
<gene>
    <name evidence="6" type="ORF">BpHYR1_023749</name>
</gene>
<evidence type="ECO:0000256" key="3">
    <source>
        <dbReference type="ARBA" id="ARBA00023157"/>
    </source>
</evidence>
<dbReference type="Gene3D" id="2.10.25.10">
    <property type="entry name" value="Laminin"/>
    <property type="match status" value="2"/>
</dbReference>
<dbReference type="InterPro" id="IPR000742">
    <property type="entry name" value="EGF"/>
</dbReference>
<dbReference type="EMBL" id="REGN01002867">
    <property type="protein sequence ID" value="RNA25740.1"/>
    <property type="molecule type" value="Genomic_DNA"/>
</dbReference>
<protein>
    <submittedName>
        <fullName evidence="6">Neurogenic locus notch-like protein</fullName>
    </submittedName>
</protein>
<accession>A0A3M7RQR7</accession>
<keyword evidence="7" id="KW-1185">Reference proteome</keyword>
<evidence type="ECO:0000256" key="1">
    <source>
        <dbReference type="ARBA" id="ARBA00022536"/>
    </source>
</evidence>
<dbReference type="STRING" id="10195.A0A3M7RQR7"/>
<evidence type="ECO:0000313" key="6">
    <source>
        <dbReference type="EMBL" id="RNA25740.1"/>
    </source>
</evidence>
<dbReference type="InterPro" id="IPR051022">
    <property type="entry name" value="Notch_Cell-Fate_Det"/>
</dbReference>
<evidence type="ECO:0000259" key="5">
    <source>
        <dbReference type="PROSITE" id="PS50026"/>
    </source>
</evidence>